<dbReference type="GO" id="GO:0003824">
    <property type="term" value="F:catalytic activity"/>
    <property type="evidence" value="ECO:0007669"/>
    <property type="project" value="UniProtKB-KW"/>
</dbReference>
<sequence>MEEEARPIRQQQRRLNSTILYVVKKEVTKLLAAGIIYPISDSQWVSVVQVVPKKSKMIVIKNQHHELVPIRIPLPFIDQVLKKLIGKSHYYFLDGFSRYMQIHIALEDQHKSTFTCSFDTFAYTHMPFGLCNMPSTFQCCMTNIFSDLLQGCMEVFMDDFMVLTRCMDTNLVLKFEKCHFIVTEGIVLEHLVSSRGIEVNKSKIDIITSLPNPASVREVCSFLGHVGFYRRFIKFFSKIALLLSKDVDFNFDQSYVEAFQELKTRLTSAPILQAPNWEYPFELMCDASNSALEAFLGQRIRVGKQSHEIAYASQTMDSAQLNYTSTKELLAIVFALDKFPLRFLLKKPDAKSRLIQWMLLLQEFDIEIKESQIERESDPMPIRDEFPDEQLLQLNKIAPWFANICNFIVASKFPPEASRLCKEKLQSDAKYYIWDDPYLWRLYNDQVIRSCISDSKIKSILHFCHSASGGSHYGSTRTTWKVLDCGFYWPTIFKRHPSIRLRL</sequence>
<evidence type="ECO:0000259" key="3">
    <source>
        <dbReference type="Pfam" id="PF17919"/>
    </source>
</evidence>
<dbReference type="InterPro" id="IPR050951">
    <property type="entry name" value="Retrovirus_Pol_polyprotein"/>
</dbReference>
<dbReference type="Proteomes" id="UP000257109">
    <property type="component" value="Unassembled WGS sequence"/>
</dbReference>
<accession>A0A371GUT8</accession>
<evidence type="ECO:0000256" key="1">
    <source>
        <dbReference type="ARBA" id="ARBA00023268"/>
    </source>
</evidence>
<feature type="domain" description="Reverse transcriptase/retrotransposon-derived protein RNase H-like" evidence="3">
    <location>
        <begin position="254"/>
        <end position="339"/>
    </location>
</feature>
<organism evidence="4 5">
    <name type="scientific">Mucuna pruriens</name>
    <name type="common">Velvet bean</name>
    <name type="synonym">Dolichos pruriens</name>
    <dbReference type="NCBI Taxonomy" id="157652"/>
    <lineage>
        <taxon>Eukaryota</taxon>
        <taxon>Viridiplantae</taxon>
        <taxon>Streptophyta</taxon>
        <taxon>Embryophyta</taxon>
        <taxon>Tracheophyta</taxon>
        <taxon>Spermatophyta</taxon>
        <taxon>Magnoliopsida</taxon>
        <taxon>eudicotyledons</taxon>
        <taxon>Gunneridae</taxon>
        <taxon>Pentapetalae</taxon>
        <taxon>rosids</taxon>
        <taxon>fabids</taxon>
        <taxon>Fabales</taxon>
        <taxon>Fabaceae</taxon>
        <taxon>Papilionoideae</taxon>
        <taxon>50 kb inversion clade</taxon>
        <taxon>NPAAA clade</taxon>
        <taxon>indigoferoid/millettioid clade</taxon>
        <taxon>Phaseoleae</taxon>
        <taxon>Mucuna</taxon>
    </lineage>
</organism>
<dbReference type="AlphaFoldDB" id="A0A371GUT8"/>
<name>A0A371GUT8_MUCPR</name>
<gene>
    <name evidence="4" type="primary">pol</name>
    <name evidence="4" type="ORF">CR513_23449</name>
</gene>
<dbReference type="InterPro" id="IPR043128">
    <property type="entry name" value="Rev_trsase/Diguanyl_cyclase"/>
</dbReference>
<dbReference type="SUPFAM" id="SSF56672">
    <property type="entry name" value="DNA/RNA polymerases"/>
    <property type="match status" value="1"/>
</dbReference>
<evidence type="ECO:0000313" key="4">
    <source>
        <dbReference type="EMBL" id="RDX94193.1"/>
    </source>
</evidence>
<feature type="non-terminal residue" evidence="4">
    <location>
        <position position="1"/>
    </location>
</feature>
<reference evidence="4" key="1">
    <citation type="submission" date="2018-05" db="EMBL/GenBank/DDBJ databases">
        <title>Draft genome of Mucuna pruriens seed.</title>
        <authorList>
            <person name="Nnadi N.E."/>
            <person name="Vos R."/>
            <person name="Hasami M.H."/>
            <person name="Devisetty U.K."/>
            <person name="Aguiy J.C."/>
        </authorList>
    </citation>
    <scope>NUCLEOTIDE SEQUENCE [LARGE SCALE GENOMIC DNA]</scope>
    <source>
        <strain evidence="4">JCA_2017</strain>
    </source>
</reference>
<keyword evidence="5" id="KW-1185">Reference proteome</keyword>
<dbReference type="Pfam" id="PF17919">
    <property type="entry name" value="RT_RNaseH_2"/>
    <property type="match status" value="1"/>
</dbReference>
<dbReference type="CDD" id="cd09274">
    <property type="entry name" value="RNase_HI_RT_Ty3"/>
    <property type="match status" value="1"/>
</dbReference>
<dbReference type="Pfam" id="PF00078">
    <property type="entry name" value="RVT_1"/>
    <property type="match status" value="1"/>
</dbReference>
<evidence type="ECO:0000313" key="5">
    <source>
        <dbReference type="Proteomes" id="UP000257109"/>
    </source>
</evidence>
<dbReference type="Gene3D" id="3.10.10.10">
    <property type="entry name" value="HIV Type 1 Reverse Transcriptase, subunit A, domain 1"/>
    <property type="match status" value="1"/>
</dbReference>
<dbReference type="InterPro" id="IPR000477">
    <property type="entry name" value="RT_dom"/>
</dbReference>
<keyword evidence="1" id="KW-0511">Multifunctional enzyme</keyword>
<protein>
    <submittedName>
        <fullName evidence="4">Retrovirus-related Pol polyprotein</fullName>
    </submittedName>
</protein>
<feature type="domain" description="Reverse transcriptase" evidence="2">
    <location>
        <begin position="49"/>
        <end position="225"/>
    </location>
</feature>
<comment type="caution">
    <text evidence="4">The sequence shown here is derived from an EMBL/GenBank/DDBJ whole genome shotgun (WGS) entry which is preliminary data.</text>
</comment>
<dbReference type="FunFam" id="3.30.70.270:FF:000020">
    <property type="entry name" value="Transposon Tf2-6 polyprotein-like Protein"/>
    <property type="match status" value="1"/>
</dbReference>
<dbReference type="InterPro" id="IPR041577">
    <property type="entry name" value="RT_RNaseH_2"/>
</dbReference>
<evidence type="ECO:0000259" key="2">
    <source>
        <dbReference type="Pfam" id="PF00078"/>
    </source>
</evidence>
<proteinExistence type="predicted"/>
<dbReference type="Gene3D" id="1.10.340.70">
    <property type="match status" value="1"/>
</dbReference>
<dbReference type="Gene3D" id="3.30.70.270">
    <property type="match status" value="2"/>
</dbReference>
<dbReference type="PANTHER" id="PTHR37984:SF5">
    <property type="entry name" value="PROTEIN NYNRIN-LIKE"/>
    <property type="match status" value="1"/>
</dbReference>
<dbReference type="OrthoDB" id="10055717at2759"/>
<dbReference type="EMBL" id="QJKJ01004434">
    <property type="protein sequence ID" value="RDX94193.1"/>
    <property type="molecule type" value="Genomic_DNA"/>
</dbReference>
<dbReference type="PANTHER" id="PTHR37984">
    <property type="entry name" value="PROTEIN CBG26694"/>
    <property type="match status" value="1"/>
</dbReference>
<dbReference type="CDD" id="cd01647">
    <property type="entry name" value="RT_LTR"/>
    <property type="match status" value="1"/>
</dbReference>
<dbReference type="InterPro" id="IPR043502">
    <property type="entry name" value="DNA/RNA_pol_sf"/>
</dbReference>